<dbReference type="InterPro" id="IPR003142">
    <property type="entry name" value="BPL_C"/>
</dbReference>
<comment type="catalytic activity">
    <reaction evidence="6">
        <text>biotin + L-lysyl-[protein] + ATP = N(6)-biotinyl-L-lysyl-[protein] + AMP + diphosphate + H(+)</text>
        <dbReference type="Rhea" id="RHEA:11756"/>
        <dbReference type="Rhea" id="RHEA-COMP:9752"/>
        <dbReference type="Rhea" id="RHEA-COMP:10505"/>
        <dbReference type="ChEBI" id="CHEBI:15378"/>
        <dbReference type="ChEBI" id="CHEBI:29969"/>
        <dbReference type="ChEBI" id="CHEBI:30616"/>
        <dbReference type="ChEBI" id="CHEBI:33019"/>
        <dbReference type="ChEBI" id="CHEBI:57586"/>
        <dbReference type="ChEBI" id="CHEBI:83144"/>
        <dbReference type="ChEBI" id="CHEBI:456215"/>
        <dbReference type="EC" id="6.3.4.15"/>
    </reaction>
</comment>
<dbReference type="AlphaFoldDB" id="A0A2N8KY97"/>
<dbReference type="Pfam" id="PF02237">
    <property type="entry name" value="BPL_C"/>
    <property type="match status" value="1"/>
</dbReference>
<name>A0A2N8KY97_9BURK</name>
<evidence type="ECO:0000256" key="1">
    <source>
        <dbReference type="ARBA" id="ARBA00022598"/>
    </source>
</evidence>
<dbReference type="Proteomes" id="UP000235916">
    <property type="component" value="Unassembled WGS sequence"/>
</dbReference>
<dbReference type="NCBIfam" id="TIGR00121">
    <property type="entry name" value="birA_ligase"/>
    <property type="match status" value="1"/>
</dbReference>
<evidence type="ECO:0000256" key="2">
    <source>
        <dbReference type="ARBA" id="ARBA00022741"/>
    </source>
</evidence>
<dbReference type="Pfam" id="PF03099">
    <property type="entry name" value="BPL_LplA_LipB"/>
    <property type="match status" value="1"/>
</dbReference>
<organism evidence="8 9">
    <name type="scientific">Kinneretia aquatilis</name>
    <dbReference type="NCBI Taxonomy" id="2070761"/>
    <lineage>
        <taxon>Bacteria</taxon>
        <taxon>Pseudomonadati</taxon>
        <taxon>Pseudomonadota</taxon>
        <taxon>Betaproteobacteria</taxon>
        <taxon>Burkholderiales</taxon>
        <taxon>Sphaerotilaceae</taxon>
        <taxon>Roseateles</taxon>
    </lineage>
</organism>
<dbReference type="EMBL" id="POSP01000003">
    <property type="protein sequence ID" value="PND38435.1"/>
    <property type="molecule type" value="Genomic_DNA"/>
</dbReference>
<dbReference type="InterPro" id="IPR004408">
    <property type="entry name" value="Biotin_CoA_COase_ligase"/>
</dbReference>
<dbReference type="InterPro" id="IPR008988">
    <property type="entry name" value="Transcriptional_repressor_C"/>
</dbReference>
<dbReference type="OrthoDB" id="9807064at2"/>
<keyword evidence="9" id="KW-1185">Reference proteome</keyword>
<accession>A0A2N8KY97</accession>
<dbReference type="SUPFAM" id="SSF50037">
    <property type="entry name" value="C-terminal domain of transcriptional repressors"/>
    <property type="match status" value="1"/>
</dbReference>
<dbReference type="InterPro" id="IPR045864">
    <property type="entry name" value="aa-tRNA-synth_II/BPL/LPL"/>
</dbReference>
<comment type="caution">
    <text evidence="8">The sequence shown here is derived from an EMBL/GenBank/DDBJ whole genome shotgun (WGS) entry which is preliminary data.</text>
</comment>
<reference evidence="8 9" key="1">
    <citation type="submission" date="2018-01" db="EMBL/GenBank/DDBJ databases">
        <title>Draft genome sequence of Paucibacter aquatile CR182 isolated from freshwater of the Nakdong River.</title>
        <authorList>
            <person name="Choi A."/>
            <person name="Chung E.J."/>
        </authorList>
    </citation>
    <scope>NUCLEOTIDE SEQUENCE [LARGE SCALE GENOMIC DNA]</scope>
    <source>
        <strain evidence="8 9">CR182</strain>
    </source>
</reference>
<dbReference type="GO" id="GO:0004077">
    <property type="term" value="F:biotin--[biotin carboxyl-carrier protein] ligase activity"/>
    <property type="evidence" value="ECO:0007669"/>
    <property type="project" value="UniProtKB-EC"/>
</dbReference>
<protein>
    <recommendedName>
        <fullName evidence="5">biotin--[biotin carboxyl-carrier protein] ligase</fullName>
        <ecNumber evidence="5">6.3.4.15</ecNumber>
    </recommendedName>
</protein>
<evidence type="ECO:0000256" key="3">
    <source>
        <dbReference type="ARBA" id="ARBA00022840"/>
    </source>
</evidence>
<dbReference type="Gene3D" id="3.30.930.10">
    <property type="entry name" value="Bira Bifunctional Protein, Domain 2"/>
    <property type="match status" value="1"/>
</dbReference>
<feature type="domain" description="BPL/LPL catalytic" evidence="7">
    <location>
        <begin position="37"/>
        <end position="225"/>
    </location>
</feature>
<keyword evidence="3" id="KW-0067">ATP-binding</keyword>
<dbReference type="Gene3D" id="2.30.30.100">
    <property type="match status" value="1"/>
</dbReference>
<dbReference type="EC" id="6.3.4.15" evidence="5"/>
<evidence type="ECO:0000313" key="8">
    <source>
        <dbReference type="EMBL" id="PND38435.1"/>
    </source>
</evidence>
<keyword evidence="4" id="KW-0092">Biotin</keyword>
<dbReference type="GO" id="GO:0005524">
    <property type="term" value="F:ATP binding"/>
    <property type="evidence" value="ECO:0007669"/>
    <property type="project" value="UniProtKB-KW"/>
</dbReference>
<dbReference type="PROSITE" id="PS51733">
    <property type="entry name" value="BPL_LPL_CATALYTIC"/>
    <property type="match status" value="1"/>
</dbReference>
<keyword evidence="1 8" id="KW-0436">Ligase</keyword>
<evidence type="ECO:0000313" key="9">
    <source>
        <dbReference type="Proteomes" id="UP000235916"/>
    </source>
</evidence>
<dbReference type="RefSeq" id="WP_102768354.1">
    <property type="nucleotide sequence ID" value="NZ_POSP01000003.1"/>
</dbReference>
<dbReference type="InterPro" id="IPR004143">
    <property type="entry name" value="BPL_LPL_catalytic"/>
</dbReference>
<dbReference type="PANTHER" id="PTHR12835">
    <property type="entry name" value="BIOTIN PROTEIN LIGASE"/>
    <property type="match status" value="1"/>
</dbReference>
<sequence length="296" mass="31205">MSLSERSHLDWKAEALWQDLTPLLPGISIEVLARTASTNTALLERVRSQAQQGTESRYGRRAHDMQPCLLVAEHQTHGRGRQGRAWLSSPGASLTFSLGLPLDLADWGGLSLAIGCAIAEALEPSSCLAAGQRPRLELKWPNDLWLDGRKLGGILIETVPAGEQRMVIIGVGLNIQALAGEPDTQPGATFNTGFASLSEFDATLDGPTVLARIAPAMARCLRDFPQGGFAAWTEAYARRDLTLGQPVSAGALEGIARGVAADGSLQVDTAQGLQSVSAGEVSLRLSTPPAAPATGR</sequence>
<dbReference type="SUPFAM" id="SSF55681">
    <property type="entry name" value="Class II aaRS and biotin synthetases"/>
    <property type="match status" value="1"/>
</dbReference>
<dbReference type="PANTHER" id="PTHR12835:SF5">
    <property type="entry name" value="BIOTIN--PROTEIN LIGASE"/>
    <property type="match status" value="1"/>
</dbReference>
<dbReference type="CDD" id="cd16442">
    <property type="entry name" value="BPL"/>
    <property type="match status" value="1"/>
</dbReference>
<evidence type="ECO:0000259" key="7">
    <source>
        <dbReference type="PROSITE" id="PS51733"/>
    </source>
</evidence>
<evidence type="ECO:0000256" key="5">
    <source>
        <dbReference type="ARBA" id="ARBA00024227"/>
    </source>
</evidence>
<proteinExistence type="predicted"/>
<evidence type="ECO:0000256" key="4">
    <source>
        <dbReference type="ARBA" id="ARBA00023267"/>
    </source>
</evidence>
<evidence type="ECO:0000256" key="6">
    <source>
        <dbReference type="ARBA" id="ARBA00047846"/>
    </source>
</evidence>
<dbReference type="GO" id="GO:0005737">
    <property type="term" value="C:cytoplasm"/>
    <property type="evidence" value="ECO:0007669"/>
    <property type="project" value="TreeGrafter"/>
</dbReference>
<keyword evidence="2" id="KW-0547">Nucleotide-binding</keyword>
<gene>
    <name evidence="8" type="ORF">C1O66_13490</name>
</gene>